<keyword evidence="1" id="KW-0812">Transmembrane</keyword>
<evidence type="ECO:0000256" key="1">
    <source>
        <dbReference type="SAM" id="Phobius"/>
    </source>
</evidence>
<keyword evidence="3" id="KW-1185">Reference proteome</keyword>
<name>A0A7W7AJB8_9SPHN</name>
<organism evidence="2 3">
    <name type="scientific">Sphingomonas abaci</name>
    <dbReference type="NCBI Taxonomy" id="237611"/>
    <lineage>
        <taxon>Bacteria</taxon>
        <taxon>Pseudomonadati</taxon>
        <taxon>Pseudomonadota</taxon>
        <taxon>Alphaproteobacteria</taxon>
        <taxon>Sphingomonadales</taxon>
        <taxon>Sphingomonadaceae</taxon>
        <taxon>Sphingomonas</taxon>
    </lineage>
</organism>
<accession>A0A7W7AJB8</accession>
<dbReference type="EMBL" id="JACHNY010000004">
    <property type="protein sequence ID" value="MBB4617921.1"/>
    <property type="molecule type" value="Genomic_DNA"/>
</dbReference>
<keyword evidence="1" id="KW-0472">Membrane</keyword>
<comment type="caution">
    <text evidence="2">The sequence shown here is derived from an EMBL/GenBank/DDBJ whole genome shotgun (WGS) entry which is preliminary data.</text>
</comment>
<gene>
    <name evidence="2" type="ORF">GGQ96_002057</name>
</gene>
<keyword evidence="1" id="KW-1133">Transmembrane helix</keyword>
<dbReference type="Proteomes" id="UP000574769">
    <property type="component" value="Unassembled WGS sequence"/>
</dbReference>
<feature type="transmembrane region" description="Helical" evidence="1">
    <location>
        <begin position="9"/>
        <end position="27"/>
    </location>
</feature>
<protein>
    <submittedName>
        <fullName evidence="2">Uncharacterized protein</fullName>
    </submittedName>
</protein>
<dbReference type="RefSeq" id="WP_184115171.1">
    <property type="nucleotide sequence ID" value="NZ_JACHNY010000004.1"/>
</dbReference>
<evidence type="ECO:0000313" key="2">
    <source>
        <dbReference type="EMBL" id="MBB4617921.1"/>
    </source>
</evidence>
<proteinExistence type="predicted"/>
<dbReference type="AlphaFoldDB" id="A0A7W7AJB8"/>
<reference evidence="2 3" key="1">
    <citation type="submission" date="2020-08" db="EMBL/GenBank/DDBJ databases">
        <title>Genomic Encyclopedia of Type Strains, Phase IV (KMG-IV): sequencing the most valuable type-strain genomes for metagenomic binning, comparative biology and taxonomic classification.</title>
        <authorList>
            <person name="Goeker M."/>
        </authorList>
    </citation>
    <scope>NUCLEOTIDE SEQUENCE [LARGE SCALE GENOMIC DNA]</scope>
    <source>
        <strain evidence="2 3">DSM 15867</strain>
    </source>
</reference>
<evidence type="ECO:0000313" key="3">
    <source>
        <dbReference type="Proteomes" id="UP000574769"/>
    </source>
</evidence>
<sequence length="46" mass="4856">MLKSFKSSFVWQFAGGFVLGAIGLFALQPGDSHSAYPAPAPVAETR</sequence>